<keyword evidence="1" id="KW-0472">Membrane</keyword>
<keyword evidence="3" id="KW-1185">Reference proteome</keyword>
<reference evidence="3" key="1">
    <citation type="submission" date="2009-09" db="EMBL/GenBank/DDBJ databases">
        <title>The complete genome of Nakamurella multipartita DSM 44233.</title>
        <authorList>
            <consortium name="US DOE Joint Genome Institute (JGI-PGF)"/>
            <person name="Lucas S."/>
            <person name="Copeland A."/>
            <person name="Lapidus A."/>
            <person name="Glavina del Rio T."/>
            <person name="Dalin E."/>
            <person name="Tice H."/>
            <person name="Bruce D."/>
            <person name="Goodwin L."/>
            <person name="Pitluck S."/>
            <person name="Kyrpides N."/>
            <person name="Mavromatis K."/>
            <person name="Ivanova N."/>
            <person name="Ovchinnikova G."/>
            <person name="Sims D."/>
            <person name="Meincke L."/>
            <person name="Brettin T."/>
            <person name="Detter J.C."/>
            <person name="Han C."/>
            <person name="Larimer F."/>
            <person name="Land M."/>
            <person name="Hauser L."/>
            <person name="Markowitz V."/>
            <person name="Cheng J.-F."/>
            <person name="Hugenholtz P."/>
            <person name="Woyke T."/>
            <person name="Wu D."/>
            <person name="Klenk H.-P."/>
            <person name="Eisen J.A."/>
        </authorList>
    </citation>
    <scope>NUCLEOTIDE SEQUENCE [LARGE SCALE GENOMIC DNA]</scope>
    <source>
        <strain evidence="3">ATCC 700099 / DSM 44233 / CIP 104796 / JCM 9543 / NBRC 105858 / Y-104</strain>
    </source>
</reference>
<keyword evidence="1" id="KW-0812">Transmembrane</keyword>
<sequence length="166" mass="17894">MMPTRPAPDGAISYVADERTAGRLSRALLRYRFSRPASWINLLVLVGVTIGVGFAVGEPWMGPYLMVILIPAAFISTYVSVARQLRGPFGAATTHWTLFGEGSMTIAGPLGVTESPYGTFEQAWTGGGAVVLRIRGFRVVHLLPAELVPAPQLDRLLSGVDGLERR</sequence>
<evidence type="ECO:0000313" key="3">
    <source>
        <dbReference type="Proteomes" id="UP000002218"/>
    </source>
</evidence>
<dbReference type="AlphaFoldDB" id="C8XB00"/>
<name>C8XB00_NAKMY</name>
<dbReference type="EMBL" id="CP001737">
    <property type="protein sequence ID" value="ACV81292.1"/>
    <property type="molecule type" value="Genomic_DNA"/>
</dbReference>
<dbReference type="KEGG" id="nml:Namu_5020"/>
<dbReference type="Proteomes" id="UP000002218">
    <property type="component" value="Chromosome"/>
</dbReference>
<evidence type="ECO:0008006" key="4">
    <source>
        <dbReference type="Google" id="ProtNLM"/>
    </source>
</evidence>
<reference evidence="2 3" key="2">
    <citation type="journal article" date="2010" name="Stand. Genomic Sci.">
        <title>Complete genome sequence of Nakamurella multipartita type strain (Y-104).</title>
        <authorList>
            <person name="Tice H."/>
            <person name="Mayilraj S."/>
            <person name="Sims D."/>
            <person name="Lapidus A."/>
            <person name="Nolan M."/>
            <person name="Lucas S."/>
            <person name="Glavina Del Rio T."/>
            <person name="Copeland A."/>
            <person name="Cheng J.F."/>
            <person name="Meincke L."/>
            <person name="Bruce D."/>
            <person name="Goodwin L."/>
            <person name="Pitluck S."/>
            <person name="Ivanova N."/>
            <person name="Mavromatis K."/>
            <person name="Ovchinnikova G."/>
            <person name="Pati A."/>
            <person name="Chen A."/>
            <person name="Palaniappan K."/>
            <person name="Land M."/>
            <person name="Hauser L."/>
            <person name="Chang Y.J."/>
            <person name="Jeffries C.D."/>
            <person name="Detter J.C."/>
            <person name="Brettin T."/>
            <person name="Rohde M."/>
            <person name="Goker M."/>
            <person name="Bristow J."/>
            <person name="Eisen J.A."/>
            <person name="Markowitz V."/>
            <person name="Hugenholtz P."/>
            <person name="Kyrpides N.C."/>
            <person name="Klenk H.P."/>
            <person name="Chen F."/>
        </authorList>
    </citation>
    <scope>NUCLEOTIDE SEQUENCE [LARGE SCALE GENOMIC DNA]</scope>
    <source>
        <strain evidence="3">ATCC 700099 / DSM 44233 / CIP 104796 / JCM 9543 / NBRC 105858 / Y-104</strain>
    </source>
</reference>
<evidence type="ECO:0000313" key="2">
    <source>
        <dbReference type="EMBL" id="ACV81292.1"/>
    </source>
</evidence>
<dbReference type="HOGENOM" id="CLU_1600932_0_0_11"/>
<feature type="transmembrane region" description="Helical" evidence="1">
    <location>
        <begin position="63"/>
        <end position="81"/>
    </location>
</feature>
<dbReference type="STRING" id="479431.Namu_5020"/>
<accession>C8XB00</accession>
<keyword evidence="1" id="KW-1133">Transmembrane helix</keyword>
<organism evidence="2 3">
    <name type="scientific">Nakamurella multipartita (strain ATCC 700099 / DSM 44233 / CIP 104796 / JCM 9543 / NBRC 105858 / Y-104)</name>
    <name type="common">Microsphaera multipartita</name>
    <dbReference type="NCBI Taxonomy" id="479431"/>
    <lineage>
        <taxon>Bacteria</taxon>
        <taxon>Bacillati</taxon>
        <taxon>Actinomycetota</taxon>
        <taxon>Actinomycetes</taxon>
        <taxon>Nakamurellales</taxon>
        <taxon>Nakamurellaceae</taxon>
        <taxon>Nakamurella</taxon>
    </lineage>
</organism>
<gene>
    <name evidence="2" type="ordered locus">Namu_5020</name>
</gene>
<proteinExistence type="predicted"/>
<protein>
    <recommendedName>
        <fullName evidence="4">YcxB-like protein domain-containing protein</fullName>
    </recommendedName>
</protein>
<feature type="transmembrane region" description="Helical" evidence="1">
    <location>
        <begin position="39"/>
        <end position="57"/>
    </location>
</feature>
<evidence type="ECO:0000256" key="1">
    <source>
        <dbReference type="SAM" id="Phobius"/>
    </source>
</evidence>
<dbReference type="InParanoid" id="C8XB00"/>